<dbReference type="Pfam" id="PF05920">
    <property type="entry name" value="Homeobox_KN"/>
    <property type="match status" value="1"/>
</dbReference>
<dbReference type="InterPro" id="IPR009057">
    <property type="entry name" value="Homeodomain-like_sf"/>
</dbReference>
<comment type="subcellular location">
    <subcellularLocation>
        <location evidence="1 8">Nucleus</location>
    </subcellularLocation>
</comment>
<dbReference type="GO" id="GO:0003677">
    <property type="term" value="F:DNA binding"/>
    <property type="evidence" value="ECO:0007669"/>
    <property type="project" value="UniProtKB-UniRule"/>
</dbReference>
<dbReference type="GO" id="GO:0005634">
    <property type="term" value="C:nucleus"/>
    <property type="evidence" value="ECO:0007669"/>
    <property type="project" value="UniProtKB-SubCell"/>
</dbReference>
<proteinExistence type="inferred from homology"/>
<evidence type="ECO:0000256" key="1">
    <source>
        <dbReference type="ARBA" id="ARBA00004123"/>
    </source>
</evidence>
<evidence type="ECO:0000256" key="4">
    <source>
        <dbReference type="ARBA" id="ARBA00023125"/>
    </source>
</evidence>
<dbReference type="SMART" id="SM00574">
    <property type="entry name" value="POX"/>
    <property type="match status" value="1"/>
</dbReference>
<keyword evidence="3" id="KW-0805">Transcription regulation</keyword>
<comment type="similarity">
    <text evidence="2">Belongs to the TALE/BELL homeobox family.</text>
</comment>
<feature type="compositionally biased region" description="Polar residues" evidence="9">
    <location>
        <begin position="517"/>
        <end position="536"/>
    </location>
</feature>
<keyword evidence="5 8" id="KW-0371">Homeobox</keyword>
<dbReference type="InterPro" id="IPR006563">
    <property type="entry name" value="POX_dom"/>
</dbReference>
<name>A0A835D3Z6_TETSI</name>
<evidence type="ECO:0000256" key="8">
    <source>
        <dbReference type="PROSITE-ProRule" id="PRU00108"/>
    </source>
</evidence>
<evidence type="ECO:0000313" key="11">
    <source>
        <dbReference type="EMBL" id="KAF8379558.1"/>
    </source>
</evidence>
<evidence type="ECO:0000256" key="3">
    <source>
        <dbReference type="ARBA" id="ARBA00023015"/>
    </source>
</evidence>
<dbReference type="GO" id="GO:0006355">
    <property type="term" value="P:regulation of DNA-templated transcription"/>
    <property type="evidence" value="ECO:0007669"/>
    <property type="project" value="InterPro"/>
</dbReference>
<feature type="region of interest" description="Disordered" evidence="9">
    <location>
        <begin position="498"/>
        <end position="536"/>
    </location>
</feature>
<dbReference type="Proteomes" id="UP000655225">
    <property type="component" value="Unassembled WGS sequence"/>
</dbReference>
<keyword evidence="7 8" id="KW-0539">Nucleus</keyword>
<dbReference type="PANTHER" id="PTHR11850">
    <property type="entry name" value="HOMEOBOX PROTEIN TRANSCRIPTION FACTORS"/>
    <property type="match status" value="1"/>
</dbReference>
<dbReference type="SUPFAM" id="SSF46689">
    <property type="entry name" value="Homeodomain-like"/>
    <property type="match status" value="1"/>
</dbReference>
<dbReference type="AlphaFoldDB" id="A0A835D3Z6"/>
<evidence type="ECO:0000259" key="10">
    <source>
        <dbReference type="PROSITE" id="PS50071"/>
    </source>
</evidence>
<dbReference type="InterPro" id="IPR001356">
    <property type="entry name" value="HD"/>
</dbReference>
<dbReference type="OrthoDB" id="10056939at2759"/>
<keyword evidence="6" id="KW-0804">Transcription</keyword>
<organism evidence="11 12">
    <name type="scientific">Tetracentron sinense</name>
    <name type="common">Spur-leaf</name>
    <dbReference type="NCBI Taxonomy" id="13715"/>
    <lineage>
        <taxon>Eukaryota</taxon>
        <taxon>Viridiplantae</taxon>
        <taxon>Streptophyta</taxon>
        <taxon>Embryophyta</taxon>
        <taxon>Tracheophyta</taxon>
        <taxon>Spermatophyta</taxon>
        <taxon>Magnoliopsida</taxon>
        <taxon>Trochodendrales</taxon>
        <taxon>Trochodendraceae</taxon>
        <taxon>Tetracentron</taxon>
    </lineage>
</organism>
<sequence>MAREYREEKPSNMVASVGFSYSDVSSNNPTIQTHLANQMQSFVSNPELFNLTTGMEMLGFPSKNLHDQRDINSAMWKGFFGKPGNQESSSSRTMNEPTNGFYHHEFSKPDFSTGFSETKSENLIVAPNSAWQDNRFLVEDSSQSCVFPCEGNERPSQGLSLSLCSNKPSSIRLQSFELRETSHQHQQQDDIRYISSNSRDGFFGKSANLHHQQQQTLQDGFSGKAVNLHQTFFQLKNSKYLVPAQELLNELCNLEAKQTDLSKQKPHKINQRDDENGGGSSRNQSLYSLELHELQTRKTKLLSMLENVDRRHRHYCDQMKAVVASFEAEAGTGAAMVYSALASKAMSRHFRCLRDGIVGQIQATKKVLGEKDPVTLGTTKGETPRLRLIDRTLRQQKAFLQINMMESHPWRPQRGLPEQAVSVLRAWLFEHFLHPYPNDVDKHILARQTGLSRSQASFFVTKRNKHYMLLQVSNWFINARVRLWKPMVEEMYIEETKEQDNIASSDGVTGLDDNVRPPNQNHPTTPSENQKPTSDQLVRVESECLSYIISNPEKTNVKNTRNPQYHHHHQQELQQHQHQFGRITDTNGVIDLDFSSYNHHPASNLSYTNESVHQNFGSGVSLTLGLQQQGGSGVSLAFPPALQHSPFFPRDHIEDCQPVQYSFLDGEAQNLPYRNLMEAQLLHDFTG</sequence>
<dbReference type="InterPro" id="IPR008422">
    <property type="entry name" value="KN_HD"/>
</dbReference>
<keyword evidence="4 8" id="KW-0238">DNA-binding</keyword>
<dbReference type="CDD" id="cd00086">
    <property type="entry name" value="homeodomain"/>
    <property type="match status" value="1"/>
</dbReference>
<feature type="domain" description="Homeobox" evidence="10">
    <location>
        <begin position="407"/>
        <end position="486"/>
    </location>
</feature>
<protein>
    <recommendedName>
        <fullName evidence="10">Homeobox domain-containing protein</fullName>
    </recommendedName>
</protein>
<dbReference type="Pfam" id="PF07526">
    <property type="entry name" value="POX"/>
    <property type="match status" value="1"/>
</dbReference>
<feature type="DNA-binding region" description="Homeobox" evidence="8">
    <location>
        <begin position="409"/>
        <end position="487"/>
    </location>
</feature>
<dbReference type="Gene3D" id="1.10.10.60">
    <property type="entry name" value="Homeodomain-like"/>
    <property type="match status" value="1"/>
</dbReference>
<evidence type="ECO:0000313" key="12">
    <source>
        <dbReference type="Proteomes" id="UP000655225"/>
    </source>
</evidence>
<evidence type="ECO:0000256" key="7">
    <source>
        <dbReference type="ARBA" id="ARBA00023242"/>
    </source>
</evidence>
<evidence type="ECO:0000256" key="9">
    <source>
        <dbReference type="SAM" id="MobiDB-lite"/>
    </source>
</evidence>
<dbReference type="PROSITE" id="PS50071">
    <property type="entry name" value="HOMEOBOX_2"/>
    <property type="match status" value="1"/>
</dbReference>
<evidence type="ECO:0000256" key="6">
    <source>
        <dbReference type="ARBA" id="ARBA00023163"/>
    </source>
</evidence>
<evidence type="ECO:0000256" key="2">
    <source>
        <dbReference type="ARBA" id="ARBA00006454"/>
    </source>
</evidence>
<reference evidence="11 12" key="1">
    <citation type="submission" date="2020-04" db="EMBL/GenBank/DDBJ databases">
        <title>Plant Genome Project.</title>
        <authorList>
            <person name="Zhang R.-G."/>
        </authorList>
    </citation>
    <scope>NUCLEOTIDE SEQUENCE [LARGE SCALE GENOMIC DNA]</scope>
    <source>
        <strain evidence="11">YNK0</strain>
        <tissue evidence="11">Leaf</tissue>
    </source>
</reference>
<dbReference type="EMBL" id="JABCRI010000022">
    <property type="protein sequence ID" value="KAF8379558.1"/>
    <property type="molecule type" value="Genomic_DNA"/>
</dbReference>
<evidence type="ECO:0000256" key="5">
    <source>
        <dbReference type="ARBA" id="ARBA00023155"/>
    </source>
</evidence>
<dbReference type="InterPro" id="IPR050224">
    <property type="entry name" value="TALE_homeobox"/>
</dbReference>
<dbReference type="OMA" id="HENNMDS"/>
<comment type="caution">
    <text evidence="11">The sequence shown here is derived from an EMBL/GenBank/DDBJ whole genome shotgun (WGS) entry which is preliminary data.</text>
</comment>
<dbReference type="SMART" id="SM00389">
    <property type="entry name" value="HOX"/>
    <property type="match status" value="1"/>
</dbReference>
<keyword evidence="12" id="KW-1185">Reference proteome</keyword>
<accession>A0A835D3Z6</accession>
<gene>
    <name evidence="11" type="ORF">HHK36_028998</name>
</gene>
<feature type="region of interest" description="Disordered" evidence="9">
    <location>
        <begin position="259"/>
        <end position="283"/>
    </location>
</feature>